<gene>
    <name evidence="1" type="ORF">CPAG_05687</name>
</gene>
<evidence type="ECO:0000313" key="1">
    <source>
        <dbReference type="EMBL" id="KMM69371.1"/>
    </source>
</evidence>
<dbReference type="AlphaFoldDB" id="A0A0J6F8M1"/>
<evidence type="ECO:0000313" key="2">
    <source>
        <dbReference type="Proteomes" id="UP000054567"/>
    </source>
</evidence>
<name>A0A0J6F8M1_COCPO</name>
<reference evidence="2" key="2">
    <citation type="journal article" date="2009" name="Genome Res.">
        <title>Comparative genomic analyses of the human fungal pathogens Coccidioides and their relatives.</title>
        <authorList>
            <person name="Sharpton T.J."/>
            <person name="Stajich J.E."/>
            <person name="Rounsley S.D."/>
            <person name="Gardner M.J."/>
            <person name="Wortman J.R."/>
            <person name="Jordar V.S."/>
            <person name="Maiti R."/>
            <person name="Kodira C.D."/>
            <person name="Neafsey D.E."/>
            <person name="Zeng Q."/>
            <person name="Hung C.-Y."/>
            <person name="McMahan C."/>
            <person name="Muszewska A."/>
            <person name="Grynberg M."/>
            <person name="Mandel M.A."/>
            <person name="Kellner E.M."/>
            <person name="Barker B.M."/>
            <person name="Galgiani J.N."/>
            <person name="Orbach M.J."/>
            <person name="Kirkland T.N."/>
            <person name="Cole G.T."/>
            <person name="Henn M.R."/>
            <person name="Birren B.W."/>
            <person name="Taylor J.W."/>
        </authorList>
    </citation>
    <scope>NUCLEOTIDE SEQUENCE [LARGE SCALE GENOMIC DNA]</scope>
    <source>
        <strain evidence="2">RMSCC 3488</strain>
    </source>
</reference>
<protein>
    <submittedName>
        <fullName evidence="1">Uncharacterized protein</fullName>
    </submittedName>
</protein>
<organism evidence="1 2">
    <name type="scientific">Coccidioides posadasii RMSCC 3488</name>
    <dbReference type="NCBI Taxonomy" id="454284"/>
    <lineage>
        <taxon>Eukaryota</taxon>
        <taxon>Fungi</taxon>
        <taxon>Dikarya</taxon>
        <taxon>Ascomycota</taxon>
        <taxon>Pezizomycotina</taxon>
        <taxon>Eurotiomycetes</taxon>
        <taxon>Eurotiomycetidae</taxon>
        <taxon>Onygenales</taxon>
        <taxon>Onygenaceae</taxon>
        <taxon>Coccidioides</taxon>
    </lineage>
</organism>
<dbReference type="VEuPathDB" id="FungiDB:CPAG_05687"/>
<reference evidence="1 2" key="1">
    <citation type="submission" date="2007-06" db="EMBL/GenBank/DDBJ databases">
        <title>The Genome Sequence of Coccidioides posadasii RMSCC_3488.</title>
        <authorList>
            <consortium name="Coccidioides Genome Resources Consortium"/>
            <consortium name="The Broad Institute Genome Sequencing Platform"/>
            <person name="Henn M.R."/>
            <person name="Sykes S."/>
            <person name="Young S."/>
            <person name="Jaffe D."/>
            <person name="Berlin A."/>
            <person name="Alvarez P."/>
            <person name="Butler J."/>
            <person name="Gnerre S."/>
            <person name="Grabherr M."/>
            <person name="Mauceli E."/>
            <person name="Brockman W."/>
            <person name="Kodira C."/>
            <person name="Alvarado L."/>
            <person name="Zeng Q."/>
            <person name="Crawford M."/>
            <person name="Antoine C."/>
            <person name="Devon K."/>
            <person name="Galgiani J."/>
            <person name="Orsborn K."/>
            <person name="Lewis M.L."/>
            <person name="Nusbaum C."/>
            <person name="Galagan J."/>
            <person name="Birren B."/>
        </authorList>
    </citation>
    <scope>NUCLEOTIDE SEQUENCE [LARGE SCALE GENOMIC DNA]</scope>
    <source>
        <strain evidence="1 2">RMSCC 3488</strain>
    </source>
</reference>
<proteinExistence type="predicted"/>
<sequence>MAKIDSQPIASGEQGLGPHRRCFRSKRCLAFFGIMFFRLIQEGEQGKLEKGDRETFENLLSGCTQAACLGLSGTTMLLEKLGRAL</sequence>
<reference evidence="2" key="3">
    <citation type="journal article" date="2010" name="Genome Res.">
        <title>Population genomic sequencing of Coccidioides fungi reveals recent hybridization and transposon control.</title>
        <authorList>
            <person name="Neafsey D.E."/>
            <person name="Barker B.M."/>
            <person name="Sharpton T.J."/>
            <person name="Stajich J.E."/>
            <person name="Park D.J."/>
            <person name="Whiston E."/>
            <person name="Hung C.-Y."/>
            <person name="McMahan C."/>
            <person name="White J."/>
            <person name="Sykes S."/>
            <person name="Heiman D."/>
            <person name="Young S."/>
            <person name="Zeng Q."/>
            <person name="Abouelleil A."/>
            <person name="Aftuck L."/>
            <person name="Bessette D."/>
            <person name="Brown A."/>
            <person name="FitzGerald M."/>
            <person name="Lui A."/>
            <person name="Macdonald J.P."/>
            <person name="Priest M."/>
            <person name="Orbach M.J."/>
            <person name="Galgiani J.N."/>
            <person name="Kirkland T.N."/>
            <person name="Cole G.T."/>
            <person name="Birren B.W."/>
            <person name="Henn M.R."/>
            <person name="Taylor J.W."/>
            <person name="Rounsley S.D."/>
        </authorList>
    </citation>
    <scope>NUCLEOTIDE SEQUENCE [LARGE SCALE GENOMIC DNA]</scope>
    <source>
        <strain evidence="2">RMSCC 3488</strain>
    </source>
</reference>
<dbReference type="EMBL" id="DS268111">
    <property type="protein sequence ID" value="KMM69371.1"/>
    <property type="molecule type" value="Genomic_DNA"/>
</dbReference>
<dbReference type="Proteomes" id="UP000054567">
    <property type="component" value="Unassembled WGS sequence"/>
</dbReference>
<accession>A0A0J6F8M1</accession>